<comment type="cofactor">
    <cofactor evidence="1">
        <name>thiamine diphosphate</name>
        <dbReference type="ChEBI" id="CHEBI:58937"/>
    </cofactor>
</comment>
<gene>
    <name evidence="8" type="ORF">BZG01_08225</name>
</gene>
<proteinExistence type="inferred from homology"/>
<dbReference type="RefSeq" id="WP_101309349.1">
    <property type="nucleotide sequence ID" value="NZ_MVDE01000009.1"/>
</dbReference>
<dbReference type="CDD" id="cd02016">
    <property type="entry name" value="TPP_E1_OGDC_like"/>
    <property type="match status" value="1"/>
</dbReference>
<dbReference type="InterPro" id="IPR001017">
    <property type="entry name" value="DH_E1"/>
</dbReference>
<dbReference type="InterPro" id="IPR011603">
    <property type="entry name" value="2oxoglutarate_DH_E1"/>
</dbReference>
<dbReference type="PANTHER" id="PTHR23152">
    <property type="entry name" value="2-OXOGLUTARATE DEHYDROGENASE"/>
    <property type="match status" value="1"/>
</dbReference>
<sequence length="951" mass="108599">MDKFSFLGNSEIESIDQLYQSYKNDPESVEESWRQFFRGFDFATAKFPIKEQTANENIPAANTTSKEFNVMNLIHAYRQRGHLFTKTNPVRTRRKYFPTLDVENFDLSESDLETVFHAGTEIGLGASKLKDIVSHLQETYCKSIGAEYVFVRHPQMMRWLQNKMEGTKNTPDFNHEQRKHIYYHLKLAVGFENYIHKKFVGQKRFSLEGTETLIPALDAMIERGAELGVQEFIFGMAHRGRLNVLANILEKPYANIFKEFMGEEFEEDIALGDVKYHLGYGNTVKTDDGSNVKLHLAPNPSHLETVGAVVEGISRSKIDNDYAGDQDKLVPVIIHGDAAIAAQGIVYETVQMSQLTGYKTGGTIHLVINNQVGFTTNYLDARSSTYCTDVAKVTRSPVFHVNGDDVEALIFTIKLAMEYRQEFNSDVFIDILSYRKFGHNEGDEPRFTQPILYKEIAKHKNPRDIYAEFLIGKGIYTKEEITTINSEYNELLDKDFELSKTFKKVIIQPFLEDYYKNIRYSTQEDFESSPKTGVAKKTLLELAGNITNLPGDLTFFKKIGKLMTDRKNMIANDELDWAMGELLAYSSLLEEGNSVRVSGQDSERGTFSHRHAALVIENSDEKYFPLKNISGKQAPFHIYNSLLSEYGVLAFEYGYALAHPSGLTIWEAQFGDFHNVAQAVIDQYISAAEDKWGIKNGLVMYLPHGYEGQGAEHSSARMERFLTLCANNNMQIINPTTPANLFHMLRRQVKRDIRVPLICFTPKSLLRHAKCVSKMDDMANGQFQEVIDDNNIIAEEVRRVVFCSGKIYYDLLARKEELFAQDIALVRVEQLYPFPDKQIDQILNRYPNALLHLWVQEEPENMGAWQFINYNFKNKDIKLVPVARQASGSPATGLNKIHLAGQNEIINKVFRKCNCDLKLKYCGLQCVEGSSHADILVQHEYFEEKKSKLLM</sequence>
<dbReference type="InterPro" id="IPR005475">
    <property type="entry name" value="Transketolase-like_Pyr-bd"/>
</dbReference>
<keyword evidence="5" id="KW-0560">Oxidoreductase</keyword>
<keyword evidence="9" id="KW-1185">Reference proteome</keyword>
<dbReference type="NCBIfam" id="NF006914">
    <property type="entry name" value="PRK09404.1"/>
    <property type="match status" value="1"/>
</dbReference>
<dbReference type="Gene3D" id="3.40.50.11610">
    <property type="entry name" value="Multifunctional 2-oxoglutarate metabolism enzyme, C-terminal domain"/>
    <property type="match status" value="1"/>
</dbReference>
<evidence type="ECO:0000256" key="5">
    <source>
        <dbReference type="ARBA" id="ARBA00023002"/>
    </source>
</evidence>
<evidence type="ECO:0000256" key="1">
    <source>
        <dbReference type="ARBA" id="ARBA00001964"/>
    </source>
</evidence>
<dbReference type="InterPro" id="IPR029061">
    <property type="entry name" value="THDP-binding"/>
</dbReference>
<dbReference type="Pfam" id="PF16078">
    <property type="entry name" value="2-oxogl_dehyd_N"/>
    <property type="match status" value="1"/>
</dbReference>
<dbReference type="AlphaFoldDB" id="A0A2N3IAV3"/>
<dbReference type="InterPro" id="IPR042179">
    <property type="entry name" value="KGD_C_sf"/>
</dbReference>
<dbReference type="EMBL" id="MVDE01000009">
    <property type="protein sequence ID" value="PKQ67363.1"/>
    <property type="molecule type" value="Genomic_DNA"/>
</dbReference>
<protein>
    <recommendedName>
        <fullName evidence="4">oxoglutarate dehydrogenase (succinyl-transferring)</fullName>
        <ecNumber evidence="4">1.2.4.2</ecNumber>
    </recommendedName>
</protein>
<evidence type="ECO:0000313" key="9">
    <source>
        <dbReference type="Proteomes" id="UP000233618"/>
    </source>
</evidence>
<dbReference type="Proteomes" id="UP000233618">
    <property type="component" value="Unassembled WGS sequence"/>
</dbReference>
<dbReference type="Pfam" id="PF00676">
    <property type="entry name" value="E1_dh"/>
    <property type="match status" value="1"/>
</dbReference>
<name>A0A2N3IAV3_9BACT</name>
<dbReference type="PANTHER" id="PTHR23152:SF4">
    <property type="entry name" value="2-OXOADIPATE DEHYDROGENASE COMPLEX COMPONENT E1"/>
    <property type="match status" value="1"/>
</dbReference>
<dbReference type="Pfam" id="PF16870">
    <property type="entry name" value="OxoGdeHyase_C"/>
    <property type="match status" value="1"/>
</dbReference>
<dbReference type="GO" id="GO:0030976">
    <property type="term" value="F:thiamine pyrophosphate binding"/>
    <property type="evidence" value="ECO:0007669"/>
    <property type="project" value="InterPro"/>
</dbReference>
<evidence type="ECO:0000256" key="3">
    <source>
        <dbReference type="ARBA" id="ARBA00006936"/>
    </source>
</evidence>
<feature type="domain" description="Transketolase-like pyrimidine-binding" evidence="7">
    <location>
        <begin position="575"/>
        <end position="768"/>
    </location>
</feature>
<dbReference type="PIRSF" id="PIRSF000157">
    <property type="entry name" value="Oxoglu_dh_E1"/>
    <property type="match status" value="1"/>
</dbReference>
<dbReference type="NCBIfam" id="TIGR00239">
    <property type="entry name" value="2oxo_dh_E1"/>
    <property type="match status" value="1"/>
</dbReference>
<accession>A0A2N3IAV3</accession>
<comment type="function">
    <text evidence="2">E1 component of the 2-oxoglutarate dehydrogenase (OGDH) complex which catalyzes the decarboxylation of 2-oxoglutarate, the first step in the conversion of 2-oxoglutarate to succinyl-CoA and CO(2).</text>
</comment>
<dbReference type="SUPFAM" id="SSF52518">
    <property type="entry name" value="Thiamin diphosphate-binding fold (THDP-binding)"/>
    <property type="match status" value="2"/>
</dbReference>
<comment type="similarity">
    <text evidence="3">Belongs to the alpha-ketoglutarate dehydrogenase family.</text>
</comment>
<dbReference type="GO" id="GO:0045252">
    <property type="term" value="C:oxoglutarate dehydrogenase complex"/>
    <property type="evidence" value="ECO:0007669"/>
    <property type="project" value="TreeGrafter"/>
</dbReference>
<dbReference type="Gene3D" id="1.10.287.1150">
    <property type="entry name" value="TPP helical domain"/>
    <property type="match status" value="1"/>
</dbReference>
<dbReference type="Gene3D" id="3.40.50.12470">
    <property type="match status" value="1"/>
</dbReference>
<dbReference type="NCBIfam" id="NF008907">
    <property type="entry name" value="PRK12270.1"/>
    <property type="match status" value="1"/>
</dbReference>
<keyword evidence="6" id="KW-0786">Thiamine pyrophosphate</keyword>
<dbReference type="InterPro" id="IPR032106">
    <property type="entry name" value="2-oxogl_dehyd_N"/>
</dbReference>
<reference evidence="8 9" key="1">
    <citation type="journal article" date="2017" name="Front. Microbiol.">
        <title>Labilibaculum manganireducens gen. nov., sp. nov. and Labilibaculum filiforme sp. nov., Novel Bacteroidetes Isolated from Subsurface Sediments of the Baltic Sea.</title>
        <authorList>
            <person name="Vandieken V."/>
            <person name="Marshall I.P."/>
            <person name="Niemann H."/>
            <person name="Engelen B."/>
            <person name="Cypionka H."/>
        </authorList>
    </citation>
    <scope>NUCLEOTIDE SEQUENCE [LARGE SCALE GENOMIC DNA]</scope>
    <source>
        <strain evidence="8 9">59.10-2M</strain>
    </source>
</reference>
<dbReference type="InterPro" id="IPR031717">
    <property type="entry name" value="ODO-1/KGD_C"/>
</dbReference>
<evidence type="ECO:0000313" key="8">
    <source>
        <dbReference type="EMBL" id="PKQ67363.1"/>
    </source>
</evidence>
<dbReference type="EC" id="1.2.4.2" evidence="4"/>
<evidence type="ECO:0000256" key="2">
    <source>
        <dbReference type="ARBA" id="ARBA00003906"/>
    </source>
</evidence>
<organism evidence="8 9">
    <name type="scientific">Labilibaculum manganireducens</name>
    <dbReference type="NCBI Taxonomy" id="1940525"/>
    <lineage>
        <taxon>Bacteria</taxon>
        <taxon>Pseudomonadati</taxon>
        <taxon>Bacteroidota</taxon>
        <taxon>Bacteroidia</taxon>
        <taxon>Marinilabiliales</taxon>
        <taxon>Marinifilaceae</taxon>
        <taxon>Labilibaculum</taxon>
    </lineage>
</organism>
<dbReference type="GO" id="GO:0005829">
    <property type="term" value="C:cytosol"/>
    <property type="evidence" value="ECO:0007669"/>
    <property type="project" value="TreeGrafter"/>
</dbReference>
<comment type="caution">
    <text evidence="8">The sequence shown here is derived from an EMBL/GenBank/DDBJ whole genome shotgun (WGS) entry which is preliminary data.</text>
</comment>
<dbReference type="GO" id="GO:0006099">
    <property type="term" value="P:tricarboxylic acid cycle"/>
    <property type="evidence" value="ECO:0007669"/>
    <property type="project" value="TreeGrafter"/>
</dbReference>
<dbReference type="GO" id="GO:0004591">
    <property type="term" value="F:oxoglutarate dehydrogenase (succinyl-transferring) activity"/>
    <property type="evidence" value="ECO:0007669"/>
    <property type="project" value="UniProtKB-EC"/>
</dbReference>
<dbReference type="Gene3D" id="3.40.50.970">
    <property type="match status" value="1"/>
</dbReference>
<evidence type="ECO:0000259" key="7">
    <source>
        <dbReference type="SMART" id="SM00861"/>
    </source>
</evidence>
<evidence type="ECO:0000256" key="4">
    <source>
        <dbReference type="ARBA" id="ARBA00012280"/>
    </source>
</evidence>
<evidence type="ECO:0000256" key="6">
    <source>
        <dbReference type="ARBA" id="ARBA00023052"/>
    </source>
</evidence>
<dbReference type="Pfam" id="PF02779">
    <property type="entry name" value="Transket_pyr"/>
    <property type="match status" value="1"/>
</dbReference>
<dbReference type="SMART" id="SM00861">
    <property type="entry name" value="Transket_pyr"/>
    <property type="match status" value="1"/>
</dbReference>